<evidence type="ECO:0000313" key="3">
    <source>
        <dbReference type="Proteomes" id="UP000588068"/>
    </source>
</evidence>
<name>A0A841HMZ1_9GAMM</name>
<evidence type="ECO:0000259" key="1">
    <source>
        <dbReference type="Pfam" id="PF00144"/>
    </source>
</evidence>
<dbReference type="EMBL" id="JACHHZ010000003">
    <property type="protein sequence ID" value="MBB6093974.1"/>
    <property type="molecule type" value="Genomic_DNA"/>
</dbReference>
<dbReference type="Gene3D" id="3.40.710.10">
    <property type="entry name" value="DD-peptidase/beta-lactamase superfamily"/>
    <property type="match status" value="1"/>
</dbReference>
<reference evidence="2 3" key="1">
    <citation type="submission" date="2020-08" db="EMBL/GenBank/DDBJ databases">
        <title>Genomic Encyclopedia of Type Strains, Phase IV (KMG-IV): sequencing the most valuable type-strain genomes for metagenomic binning, comparative biology and taxonomic classification.</title>
        <authorList>
            <person name="Goeker M."/>
        </authorList>
    </citation>
    <scope>NUCLEOTIDE SEQUENCE [LARGE SCALE GENOMIC DNA]</scope>
    <source>
        <strain evidence="2 3">DSM 26723</strain>
    </source>
</reference>
<dbReference type="Pfam" id="PF00144">
    <property type="entry name" value="Beta-lactamase"/>
    <property type="match status" value="1"/>
</dbReference>
<organism evidence="2 3">
    <name type="scientific">Povalibacter uvarum</name>
    <dbReference type="NCBI Taxonomy" id="732238"/>
    <lineage>
        <taxon>Bacteria</taxon>
        <taxon>Pseudomonadati</taxon>
        <taxon>Pseudomonadota</taxon>
        <taxon>Gammaproteobacteria</taxon>
        <taxon>Steroidobacterales</taxon>
        <taxon>Steroidobacteraceae</taxon>
        <taxon>Povalibacter</taxon>
    </lineage>
</organism>
<keyword evidence="3" id="KW-1185">Reference proteome</keyword>
<dbReference type="SUPFAM" id="SSF56601">
    <property type="entry name" value="beta-lactamase/transpeptidase-like"/>
    <property type="match status" value="1"/>
</dbReference>
<dbReference type="InterPro" id="IPR012338">
    <property type="entry name" value="Beta-lactam/transpept-like"/>
</dbReference>
<sequence length="569" mass="62933">MKVGAERMQTWNRRSFMLGTGLAAAAASVPARAERERSHDDDVKALIDAERKRIVDSMAGADIPGVAVCLIHDGMPIWTEGFGVTDRNAGRSVGSDTIFSIQSTSKNFTATAVMMAVQRGLLDLDKPVTAYLPDFKVNSRFEARPQEKMTLRLLLSNRAGFTHEAPVGNNYDPAFESFEAHVRSISQTWLRFPVGERYRYSNLGFDLAGYILQLRMGMPFAECVRRLIFEPLGMKGSTVATDEYASRSNRAVGHQKDHATVPLKTPLIPSGGVYTSARDIAAYSMLHLNRGRLNGAPLLQEALWDEMHGFPFGGDYSLGVIRKESRYGSTDVRMLSHAGGGFGFGCVFQYCPIAGLAWVAMFNRPVSAAYGFGSKLIDELLTRRFGAATPRLAADDLPVAVLPDAWLQKFAGRYVGRGGPAEIEVKDGSLVLRNGNSALPMRFMSPDEMFVAAPQGDAAMYRYMPATGFAPAHLECWFSEASLDYNDSERDPPGPDKPEWQPYLGNYRLERWGQPADEILIRRRNGYLYLNDTRLTEHEPGLFFTAEGEAVDFRAAVPVYRSVRMTPGS</sequence>
<dbReference type="RefSeq" id="WP_184332827.1">
    <property type="nucleotide sequence ID" value="NZ_JACHHZ010000003.1"/>
</dbReference>
<dbReference type="InterPro" id="IPR001466">
    <property type="entry name" value="Beta-lactam-related"/>
</dbReference>
<accession>A0A841HMZ1</accession>
<protein>
    <submittedName>
        <fullName evidence="2">CubicO group peptidase (Beta-lactamase class C family)</fullName>
    </submittedName>
</protein>
<dbReference type="PROSITE" id="PS51318">
    <property type="entry name" value="TAT"/>
    <property type="match status" value="1"/>
</dbReference>
<dbReference type="InterPro" id="IPR006311">
    <property type="entry name" value="TAT_signal"/>
</dbReference>
<feature type="domain" description="Beta-lactamase-related" evidence="1">
    <location>
        <begin position="53"/>
        <end position="369"/>
    </location>
</feature>
<proteinExistence type="predicted"/>
<dbReference type="AlphaFoldDB" id="A0A841HMZ1"/>
<dbReference type="Proteomes" id="UP000588068">
    <property type="component" value="Unassembled WGS sequence"/>
</dbReference>
<evidence type="ECO:0000313" key="2">
    <source>
        <dbReference type="EMBL" id="MBB6093974.1"/>
    </source>
</evidence>
<dbReference type="PANTHER" id="PTHR43283">
    <property type="entry name" value="BETA-LACTAMASE-RELATED"/>
    <property type="match status" value="1"/>
</dbReference>
<dbReference type="InterPro" id="IPR050789">
    <property type="entry name" value="Diverse_Enzym_Activities"/>
</dbReference>
<comment type="caution">
    <text evidence="2">The sequence shown here is derived from an EMBL/GenBank/DDBJ whole genome shotgun (WGS) entry which is preliminary data.</text>
</comment>
<gene>
    <name evidence="2" type="ORF">HNQ60_002855</name>
</gene>